<dbReference type="KEGG" id="lgi:LOTGIDRAFT_204531"/>
<dbReference type="GeneID" id="20245722"/>
<protein>
    <submittedName>
        <fullName evidence="3">Uncharacterized protein</fullName>
    </submittedName>
</protein>
<dbReference type="CTD" id="20245722"/>
<dbReference type="EMBL" id="KB203083">
    <property type="protein sequence ID" value="ESO86327.1"/>
    <property type="molecule type" value="Genomic_DNA"/>
</dbReference>
<evidence type="ECO:0000313" key="3">
    <source>
        <dbReference type="EMBL" id="ESO86327.1"/>
    </source>
</evidence>
<reference evidence="3 4" key="1">
    <citation type="journal article" date="2013" name="Nature">
        <title>Insights into bilaterian evolution from three spiralian genomes.</title>
        <authorList>
            <person name="Simakov O."/>
            <person name="Marletaz F."/>
            <person name="Cho S.J."/>
            <person name="Edsinger-Gonzales E."/>
            <person name="Havlak P."/>
            <person name="Hellsten U."/>
            <person name="Kuo D.H."/>
            <person name="Larsson T."/>
            <person name="Lv J."/>
            <person name="Arendt D."/>
            <person name="Savage R."/>
            <person name="Osoegawa K."/>
            <person name="de Jong P."/>
            <person name="Grimwood J."/>
            <person name="Chapman J.A."/>
            <person name="Shapiro H."/>
            <person name="Aerts A."/>
            <person name="Otillar R.P."/>
            <person name="Terry A.Y."/>
            <person name="Boore J.L."/>
            <person name="Grigoriev I.V."/>
            <person name="Lindberg D.R."/>
            <person name="Seaver E.C."/>
            <person name="Weisblat D.A."/>
            <person name="Putnam N.H."/>
            <person name="Rokhsar D.S."/>
        </authorList>
    </citation>
    <scope>NUCLEOTIDE SEQUENCE [LARGE SCALE GENOMIC DNA]</scope>
</reference>
<feature type="coiled-coil region" evidence="1">
    <location>
        <begin position="150"/>
        <end position="212"/>
    </location>
</feature>
<sequence length="349" mass="40647">MEKVAREFTETYVPKPNPDNVENAGDWVSELFKPTFACTVEDISTGKDEEFQIESKIKRVRAFDPAAIKEVYHKVRMMNIMDEEMQKVKLKQIPGSSLNLTETKDLQKSQSFSPASVPDDSKPTLEYSEEDLEQSGIWDTEELDVLRKVFKSAKTQISDLKVKLREYEARNKYLEGIVKKQEYEIEKSDIKLREAAKSNKRLTIHCENLQHQLDHSSAKLDTVTDMWKEIDKEKSKMMKEIQDVRVSHDKERLLRKNLELKLEHAVQERQRAVDIAVQNTKVKYEKQLFDLKQNQKELVKEFSKEKQLYGVTNKALNHLRQHFSSLPMDNIIPPNAVTEDQVSNISFVS</sequence>
<evidence type="ECO:0000256" key="1">
    <source>
        <dbReference type="SAM" id="Coils"/>
    </source>
</evidence>
<dbReference type="RefSeq" id="XP_009062871.1">
    <property type="nucleotide sequence ID" value="XM_009064623.1"/>
</dbReference>
<gene>
    <name evidence="3" type="ORF">LOTGIDRAFT_204531</name>
</gene>
<keyword evidence="1" id="KW-0175">Coiled coil</keyword>
<proteinExistence type="predicted"/>
<name>V3ZPR6_LOTGI</name>
<evidence type="ECO:0000256" key="2">
    <source>
        <dbReference type="SAM" id="MobiDB-lite"/>
    </source>
</evidence>
<dbReference type="OrthoDB" id="5985715at2759"/>
<accession>V3ZPR6</accession>
<dbReference type="Proteomes" id="UP000030746">
    <property type="component" value="Unassembled WGS sequence"/>
</dbReference>
<dbReference type="HOGENOM" id="CLU_819712_0_0_1"/>
<evidence type="ECO:0000313" key="4">
    <source>
        <dbReference type="Proteomes" id="UP000030746"/>
    </source>
</evidence>
<feature type="coiled-coil region" evidence="1">
    <location>
        <begin position="250"/>
        <end position="301"/>
    </location>
</feature>
<dbReference type="AlphaFoldDB" id="V3ZPR6"/>
<feature type="region of interest" description="Disordered" evidence="2">
    <location>
        <begin position="104"/>
        <end position="133"/>
    </location>
</feature>
<dbReference type="OMA" id="STWTTKE"/>
<organism evidence="3 4">
    <name type="scientific">Lottia gigantea</name>
    <name type="common">Giant owl limpet</name>
    <dbReference type="NCBI Taxonomy" id="225164"/>
    <lineage>
        <taxon>Eukaryota</taxon>
        <taxon>Metazoa</taxon>
        <taxon>Spiralia</taxon>
        <taxon>Lophotrochozoa</taxon>
        <taxon>Mollusca</taxon>
        <taxon>Gastropoda</taxon>
        <taxon>Patellogastropoda</taxon>
        <taxon>Lottioidea</taxon>
        <taxon>Lottiidae</taxon>
        <taxon>Lottia</taxon>
    </lineage>
</organism>
<keyword evidence="4" id="KW-1185">Reference proteome</keyword>